<name>A0A150K772_HEYCO</name>
<reference evidence="1 2" key="1">
    <citation type="submission" date="2016-01" db="EMBL/GenBank/DDBJ databases">
        <title>Genome Sequences of Twelve Sporeforming Bacillus Species Isolated from Foods.</title>
        <authorList>
            <person name="Berendsen E.M."/>
            <person name="Wells-Bennik M.H."/>
            <person name="Krawcyk A.O."/>
            <person name="De Jong A."/>
            <person name="Holsappel S."/>
            <person name="Eijlander R.T."/>
            <person name="Kuipers O.P."/>
        </authorList>
    </citation>
    <scope>NUCLEOTIDE SEQUENCE [LARGE SCALE GENOMIC DNA]</scope>
    <source>
        <strain evidence="1 2">B4099</strain>
    </source>
</reference>
<proteinExistence type="predicted"/>
<dbReference type="AlphaFoldDB" id="A0A150K772"/>
<dbReference type="PATRIC" id="fig|1398.25.peg.420"/>
<dbReference type="EMBL" id="LQYI01000091">
    <property type="protein sequence ID" value="KYC65211.1"/>
    <property type="molecule type" value="Genomic_DNA"/>
</dbReference>
<gene>
    <name evidence="1" type="ORF">B4099_0357</name>
</gene>
<comment type="caution">
    <text evidence="1">The sequence shown here is derived from an EMBL/GenBank/DDBJ whole genome shotgun (WGS) entry which is preliminary data.</text>
</comment>
<accession>A0A150K772</accession>
<evidence type="ECO:0000313" key="2">
    <source>
        <dbReference type="Proteomes" id="UP000075304"/>
    </source>
</evidence>
<organism evidence="1 2">
    <name type="scientific">Heyndrickxia coagulans</name>
    <name type="common">Weizmannia coagulans</name>
    <dbReference type="NCBI Taxonomy" id="1398"/>
    <lineage>
        <taxon>Bacteria</taxon>
        <taxon>Bacillati</taxon>
        <taxon>Bacillota</taxon>
        <taxon>Bacilli</taxon>
        <taxon>Bacillales</taxon>
        <taxon>Bacillaceae</taxon>
        <taxon>Heyndrickxia</taxon>
    </lineage>
</organism>
<evidence type="ECO:0000313" key="1">
    <source>
        <dbReference type="EMBL" id="KYC65211.1"/>
    </source>
</evidence>
<sequence length="101" mass="11567">MQKVKVIFRYYDDLYDDHFTCEHDAIIIGPNAIMYVDQHELNFTYLHRLASPNNGVLEVGQDDERHGIELPAPDGYTVEQLANMTIAQLGSLLADWRSLIC</sequence>
<dbReference type="Proteomes" id="UP000075304">
    <property type="component" value="Unassembled WGS sequence"/>
</dbReference>
<protein>
    <submittedName>
        <fullName evidence="1">Uncharacterized protein</fullName>
    </submittedName>
</protein>